<dbReference type="EMBL" id="JACHWJ010000001">
    <property type="protein sequence ID" value="MBB2956137.1"/>
    <property type="molecule type" value="Genomic_DNA"/>
</dbReference>
<dbReference type="InterPro" id="IPR000667">
    <property type="entry name" value="Peptidase_S13"/>
</dbReference>
<keyword evidence="3" id="KW-0121">Carboxypeptidase</keyword>
<dbReference type="AlphaFoldDB" id="A0A7W4UKJ5"/>
<evidence type="ECO:0000256" key="2">
    <source>
        <dbReference type="ARBA" id="ARBA00022801"/>
    </source>
</evidence>
<dbReference type="PANTHER" id="PTHR30023:SF0">
    <property type="entry name" value="PENICILLIN-SENSITIVE CARBOXYPEPTIDASE A"/>
    <property type="match status" value="1"/>
</dbReference>
<dbReference type="InterPro" id="IPR012338">
    <property type="entry name" value="Beta-lactam/transpept-like"/>
</dbReference>
<gene>
    <name evidence="3" type="ORF">FHX72_000249</name>
</gene>
<keyword evidence="3" id="KW-0645">Protease</keyword>
<evidence type="ECO:0000313" key="3">
    <source>
        <dbReference type="EMBL" id="MBB2956137.1"/>
    </source>
</evidence>
<dbReference type="GO" id="GO:0009002">
    <property type="term" value="F:serine-type D-Ala-D-Ala carboxypeptidase activity"/>
    <property type="evidence" value="ECO:0007669"/>
    <property type="project" value="UniProtKB-EC"/>
</dbReference>
<reference evidence="3 4" key="1">
    <citation type="submission" date="2020-08" db="EMBL/GenBank/DDBJ databases">
        <title>Sequencing the genomes of 1000 actinobacteria strains.</title>
        <authorList>
            <person name="Klenk H.-P."/>
        </authorList>
    </citation>
    <scope>NUCLEOTIDE SEQUENCE [LARGE SCALE GENOMIC DNA]</scope>
    <source>
        <strain evidence="3 4">DSM 20419</strain>
    </source>
</reference>
<dbReference type="GO" id="GO:0006508">
    <property type="term" value="P:proteolysis"/>
    <property type="evidence" value="ECO:0007669"/>
    <property type="project" value="InterPro"/>
</dbReference>
<dbReference type="SUPFAM" id="SSF56601">
    <property type="entry name" value="beta-lactamase/transpeptidase-like"/>
    <property type="match status" value="1"/>
</dbReference>
<dbReference type="Pfam" id="PF02113">
    <property type="entry name" value="Peptidase_S13"/>
    <property type="match status" value="1"/>
</dbReference>
<protein>
    <submittedName>
        <fullName evidence="3">D-alanyl-D-alanine carboxypeptidase/D-alanyl-D-alanine-endopeptidase (Penicillin-binding protein 4)</fullName>
        <ecNumber evidence="3">3.4.16.4</ecNumber>
        <ecNumber evidence="3">3.4.21.-</ecNumber>
    </submittedName>
</protein>
<dbReference type="PANTHER" id="PTHR30023">
    <property type="entry name" value="D-ALANYL-D-ALANINE CARBOXYPEPTIDASE"/>
    <property type="match status" value="1"/>
</dbReference>
<dbReference type="Gene3D" id="3.40.710.10">
    <property type="entry name" value="DD-peptidase/beta-lactamase superfamily"/>
    <property type="match status" value="1"/>
</dbReference>
<dbReference type="RefSeq" id="WP_221186677.1">
    <property type="nucleotide sequence ID" value="NZ_JACHWJ010000001.1"/>
</dbReference>
<dbReference type="NCBIfam" id="TIGR00666">
    <property type="entry name" value="PBP4"/>
    <property type="match status" value="1"/>
</dbReference>
<dbReference type="GO" id="GO:0000270">
    <property type="term" value="P:peptidoglycan metabolic process"/>
    <property type="evidence" value="ECO:0007669"/>
    <property type="project" value="TreeGrafter"/>
</dbReference>
<organism evidence="3 4">
    <name type="scientific">Pseudoclavibacter helvolus</name>
    <dbReference type="NCBI Taxonomy" id="255205"/>
    <lineage>
        <taxon>Bacteria</taxon>
        <taxon>Bacillati</taxon>
        <taxon>Actinomycetota</taxon>
        <taxon>Actinomycetes</taxon>
        <taxon>Micrococcales</taxon>
        <taxon>Microbacteriaceae</taxon>
        <taxon>Pseudoclavibacter</taxon>
    </lineage>
</organism>
<dbReference type="Gene3D" id="3.50.80.20">
    <property type="entry name" value="D-Ala-D-Ala carboxypeptidase C, peptidase S13"/>
    <property type="match status" value="1"/>
</dbReference>
<evidence type="ECO:0000256" key="1">
    <source>
        <dbReference type="ARBA" id="ARBA00006096"/>
    </source>
</evidence>
<name>A0A7W4UKJ5_9MICO</name>
<proteinExistence type="inferred from homology"/>
<dbReference type="EC" id="3.4.16.4" evidence="3"/>
<comment type="similarity">
    <text evidence="1">Belongs to the peptidase S13 family.</text>
</comment>
<evidence type="ECO:0000313" key="4">
    <source>
        <dbReference type="Proteomes" id="UP000545286"/>
    </source>
</evidence>
<keyword evidence="2 3" id="KW-0378">Hydrolase</keyword>
<dbReference type="Proteomes" id="UP000545286">
    <property type="component" value="Unassembled WGS sequence"/>
</dbReference>
<accession>A0A7W4UKJ5</accession>
<dbReference type="EC" id="3.4.21.-" evidence="3"/>
<keyword evidence="4" id="KW-1185">Reference proteome</keyword>
<comment type="caution">
    <text evidence="3">The sequence shown here is derived from an EMBL/GenBank/DDBJ whole genome shotgun (WGS) entry which is preliminary data.</text>
</comment>
<sequence>MIAGKPNSGEGAERMRRTELGRGASILTAGAVTMLLLTGCVAADANNADAPVWDGTTLVSVPGLPDEALEVMNQPQFASGRWSISVEDLDTGETLIDLDGGKLAEPGSFVKTYSAGAAWVKWGPDHTVTTPVKQSGEVTAGTLDGDLVLVGQGDLTMGGRTKDDGTVSFTNLDHNDANPLPGATLTTEDPLTGLDELAAQVKASGITTVNGDVVIDDRLFQGTLAKQPITPIVINQNLLDILITPGEEGQPATAALTPSVGAWTLDLQVETVGAGEEAEIEAPKVSADAPNTIVVTGTITADADPVLRVFEFDDPSTFARTAFIEALERAGVTVTADPLKTNPKASLPDWAAVEALPSVAELESLSLEEEVTYVMKVSYNRGAQTLICRLAVEAGKTNCDKQGMGVAQEIWAEAGLDTTQTSLVDGSGLEGNYITPQNAVDIQALMAARPDAERWRDTMPILGVDGSLADVQKDSQAAGKVYAKTGTLVGGDSFNGRLRLGTKTLGGVMQTEGGRNLAFTIIVNQGFYDGMPGVFEANDNVGQVAAIIQQAY</sequence>